<name>A0A4R0RFP0_9APHY</name>
<comment type="caution">
    <text evidence="2">The sequence shown here is derived from an EMBL/GenBank/DDBJ whole genome shotgun (WGS) entry which is preliminary data.</text>
</comment>
<proteinExistence type="predicted"/>
<reference evidence="2 3" key="1">
    <citation type="submission" date="2018-11" db="EMBL/GenBank/DDBJ databases">
        <title>Genome assembly of Steccherinum ochraceum LE-BIN_3174, the white-rot fungus of the Steccherinaceae family (The Residual Polyporoid clade, Polyporales, Basidiomycota).</title>
        <authorList>
            <person name="Fedorova T.V."/>
            <person name="Glazunova O.A."/>
            <person name="Landesman E.O."/>
            <person name="Moiseenko K.V."/>
            <person name="Psurtseva N.V."/>
            <person name="Savinova O.S."/>
            <person name="Shakhova N.V."/>
            <person name="Tyazhelova T.V."/>
            <person name="Vasina D.V."/>
        </authorList>
    </citation>
    <scope>NUCLEOTIDE SEQUENCE [LARGE SCALE GENOMIC DNA]</scope>
    <source>
        <strain evidence="2 3">LE-BIN_3174</strain>
    </source>
</reference>
<feature type="compositionally biased region" description="Basic and acidic residues" evidence="1">
    <location>
        <begin position="11"/>
        <end position="21"/>
    </location>
</feature>
<dbReference type="AlphaFoldDB" id="A0A4R0RFP0"/>
<feature type="compositionally biased region" description="Low complexity" evidence="1">
    <location>
        <begin position="503"/>
        <end position="516"/>
    </location>
</feature>
<feature type="compositionally biased region" description="Basic and acidic residues" evidence="1">
    <location>
        <begin position="527"/>
        <end position="539"/>
    </location>
</feature>
<evidence type="ECO:0000313" key="2">
    <source>
        <dbReference type="EMBL" id="TCD65543.1"/>
    </source>
</evidence>
<feature type="compositionally biased region" description="Polar residues" evidence="1">
    <location>
        <begin position="388"/>
        <end position="401"/>
    </location>
</feature>
<keyword evidence="3" id="KW-1185">Reference proteome</keyword>
<organism evidence="2 3">
    <name type="scientific">Steccherinum ochraceum</name>
    <dbReference type="NCBI Taxonomy" id="92696"/>
    <lineage>
        <taxon>Eukaryota</taxon>
        <taxon>Fungi</taxon>
        <taxon>Dikarya</taxon>
        <taxon>Basidiomycota</taxon>
        <taxon>Agaricomycotina</taxon>
        <taxon>Agaricomycetes</taxon>
        <taxon>Polyporales</taxon>
        <taxon>Steccherinaceae</taxon>
        <taxon>Steccherinum</taxon>
    </lineage>
</organism>
<feature type="region of interest" description="Disordered" evidence="1">
    <location>
        <begin position="1"/>
        <end position="60"/>
    </location>
</feature>
<gene>
    <name evidence="2" type="ORF">EIP91_002507</name>
</gene>
<evidence type="ECO:0000313" key="3">
    <source>
        <dbReference type="Proteomes" id="UP000292702"/>
    </source>
</evidence>
<feature type="region of interest" description="Disordered" evidence="1">
    <location>
        <begin position="304"/>
        <end position="363"/>
    </location>
</feature>
<feature type="compositionally biased region" description="Polar residues" evidence="1">
    <location>
        <begin position="1"/>
        <end position="10"/>
    </location>
</feature>
<feature type="compositionally biased region" description="Basic and acidic residues" evidence="1">
    <location>
        <begin position="324"/>
        <end position="333"/>
    </location>
</feature>
<feature type="region of interest" description="Disordered" evidence="1">
    <location>
        <begin position="385"/>
        <end position="407"/>
    </location>
</feature>
<dbReference type="Proteomes" id="UP000292702">
    <property type="component" value="Unassembled WGS sequence"/>
</dbReference>
<evidence type="ECO:0000256" key="1">
    <source>
        <dbReference type="SAM" id="MobiDB-lite"/>
    </source>
</evidence>
<protein>
    <submittedName>
        <fullName evidence="2">Uncharacterized protein</fullName>
    </submittedName>
</protein>
<sequence length="599" mass="65710">MPPYSENQILSHEDTSDEQKGGQRRRKLKNASRKMTIFTPPDAPESEESPTVRAPRTTRKKRALTVIMSDSSPTSPTARLSKPFLPDDDAPVEDDGFVLPEHIAVEDLDMACALSFVKQRPKVEGRYYAPYGMMMDKIGKRLRDEVPDVTQADVVGKEFYWTQTNYQLPSIIKMSGWGDWQSTARSLGKGRAHDVGGILDALSRKIPDITCTRYKLKIIEQVPGGVRVKIMSSQTVVNAEVKPDRSDHHETTIRAALEQAVRQAQYAFDEDKTLQYLGICVTSSTSWMFYEYRREDLRPASWLPVTKPQDVSNPHTEPDPVSTPEKDGQKSDSDELPDSSDEEDGDGDGPKAGPRLSSRVQFHAADAAVKRRAKAKEMRKMLARVNGDTLSESSPSDSNQKPLPPAFAVPADRVSLHPPAFLKALIPAPQPPEVIGLFELGCENEDEILDCIAEHVKATLAEIAANASDGGDEYEGEPSHSHDAPQAAPKASTKRPRSDSSDHTASSSASGSDVGDQFVLPLAGPSHADKSPRTPRREQPGTPKTPGSSRLSKSLRSPNLSRCKPKRKRFRLEELAQRGCFSPDPIDAFASGKGKGKAA</sequence>
<accession>A0A4R0RFP0</accession>
<feature type="compositionally biased region" description="Basic residues" evidence="1">
    <location>
        <begin position="22"/>
        <end position="32"/>
    </location>
</feature>
<feature type="compositionally biased region" description="Acidic residues" evidence="1">
    <location>
        <begin position="334"/>
        <end position="347"/>
    </location>
</feature>
<dbReference type="EMBL" id="RWJN01000175">
    <property type="protein sequence ID" value="TCD65543.1"/>
    <property type="molecule type" value="Genomic_DNA"/>
</dbReference>
<feature type="region of interest" description="Disordered" evidence="1">
    <location>
        <begin position="468"/>
        <end position="568"/>
    </location>
</feature>
<feature type="compositionally biased region" description="Polar residues" evidence="1">
    <location>
        <begin position="545"/>
        <end position="560"/>
    </location>
</feature>